<protein>
    <recommendedName>
        <fullName evidence="6">Late embryogenesis abundant protein LEA-2 subgroup domain-containing protein</fullName>
    </recommendedName>
</protein>
<dbReference type="Proteomes" id="UP000015105">
    <property type="component" value="Chromosome 4D"/>
</dbReference>
<evidence type="ECO:0008006" key="6">
    <source>
        <dbReference type="Google" id="ProtNLM"/>
    </source>
</evidence>
<evidence type="ECO:0000256" key="3">
    <source>
        <dbReference type="SAM" id="Phobius"/>
    </source>
</evidence>
<reference evidence="4" key="4">
    <citation type="submission" date="2019-03" db="UniProtKB">
        <authorList>
            <consortium name="EnsemblPlants"/>
        </authorList>
    </citation>
    <scope>IDENTIFICATION</scope>
</reference>
<keyword evidence="5" id="KW-1185">Reference proteome</keyword>
<evidence type="ECO:0000256" key="2">
    <source>
        <dbReference type="ARBA" id="ARBA00023136"/>
    </source>
</evidence>
<dbReference type="GO" id="GO:0005886">
    <property type="term" value="C:plasma membrane"/>
    <property type="evidence" value="ECO:0007669"/>
    <property type="project" value="TreeGrafter"/>
</dbReference>
<feature type="transmembrane region" description="Helical" evidence="3">
    <location>
        <begin position="93"/>
        <end position="117"/>
    </location>
</feature>
<dbReference type="InterPro" id="IPR044839">
    <property type="entry name" value="NDR1-like"/>
</dbReference>
<keyword evidence="2 3" id="KW-0472">Membrane</keyword>
<dbReference type="STRING" id="200361.A0A453IZA0"/>
<reference evidence="4" key="5">
    <citation type="journal article" date="2021" name="G3 (Bethesda)">
        <title>Aegilops tauschii genome assembly Aet v5.0 features greater sequence contiguity and improved annotation.</title>
        <authorList>
            <person name="Wang L."/>
            <person name="Zhu T."/>
            <person name="Rodriguez J.C."/>
            <person name="Deal K.R."/>
            <person name="Dubcovsky J."/>
            <person name="McGuire P.E."/>
            <person name="Lux T."/>
            <person name="Spannagl M."/>
            <person name="Mayer K.F.X."/>
            <person name="Baldrich P."/>
            <person name="Meyers B.C."/>
            <person name="Huo N."/>
            <person name="Gu Y.Q."/>
            <person name="Zhou H."/>
            <person name="Devos K.M."/>
            <person name="Bennetzen J.L."/>
            <person name="Unver T."/>
            <person name="Budak H."/>
            <person name="Gulick P.J."/>
            <person name="Galiba G."/>
            <person name="Kalapos B."/>
            <person name="Nelson D.R."/>
            <person name="Li P."/>
            <person name="You F.M."/>
            <person name="Luo M.C."/>
            <person name="Dvorak J."/>
        </authorList>
    </citation>
    <scope>NUCLEOTIDE SEQUENCE [LARGE SCALE GENOMIC DNA]</scope>
    <source>
        <strain evidence="4">cv. AL8/78</strain>
    </source>
</reference>
<reference evidence="4" key="3">
    <citation type="journal article" date="2017" name="Nature">
        <title>Genome sequence of the progenitor of the wheat D genome Aegilops tauschii.</title>
        <authorList>
            <person name="Luo M.C."/>
            <person name="Gu Y.Q."/>
            <person name="Puiu D."/>
            <person name="Wang H."/>
            <person name="Twardziok S.O."/>
            <person name="Deal K.R."/>
            <person name="Huo N."/>
            <person name="Zhu T."/>
            <person name="Wang L."/>
            <person name="Wang Y."/>
            <person name="McGuire P.E."/>
            <person name="Liu S."/>
            <person name="Long H."/>
            <person name="Ramasamy R.K."/>
            <person name="Rodriguez J.C."/>
            <person name="Van S.L."/>
            <person name="Yuan L."/>
            <person name="Wang Z."/>
            <person name="Xia Z."/>
            <person name="Xiao L."/>
            <person name="Anderson O.D."/>
            <person name="Ouyang S."/>
            <person name="Liang Y."/>
            <person name="Zimin A.V."/>
            <person name="Pertea G."/>
            <person name="Qi P."/>
            <person name="Bennetzen J.L."/>
            <person name="Dai X."/>
            <person name="Dawson M.W."/>
            <person name="Muller H.G."/>
            <person name="Kugler K."/>
            <person name="Rivarola-Duarte L."/>
            <person name="Spannagl M."/>
            <person name="Mayer K.F.X."/>
            <person name="Lu F.H."/>
            <person name="Bevan M.W."/>
            <person name="Leroy P."/>
            <person name="Li P."/>
            <person name="You F.M."/>
            <person name="Sun Q."/>
            <person name="Liu Z."/>
            <person name="Lyons E."/>
            <person name="Wicker T."/>
            <person name="Salzberg S.L."/>
            <person name="Devos K.M."/>
            <person name="Dvorak J."/>
        </authorList>
    </citation>
    <scope>NUCLEOTIDE SEQUENCE [LARGE SCALE GENOMIC DNA]</scope>
    <source>
        <strain evidence="4">cv. AL8/78</strain>
    </source>
</reference>
<comment type="subcellular location">
    <subcellularLocation>
        <location evidence="1">Membrane</location>
    </subcellularLocation>
</comment>
<name>A0A453IZA0_AEGTS</name>
<sequence length="275" mass="28937">CDVLRQLPPAPSHLAVLFPSMAERALPPPVPEQASAAAAQLRAPPHETYVVKVQKDQIYRVPPPENAYLAERYRAERAGGGKSGGGSACSTPLLLTLGLAAAAVLLLGASVWLSVVVMRPAPPSFSVNRLSARNASAQRHAEVDYDFFLTAINPNKVTALWYKDGGTARLLHQGTALAKAADVGTPEDGGADAKDFNVLLRGGGHATSKAVERALRGSKKEAVALELAVEFPVQVHVGALAFAAKRLAVACEMRTAGLGKHVHISSQKCRSSFGK</sequence>
<accession>A0A453IZA0</accession>
<reference evidence="5" key="1">
    <citation type="journal article" date="2014" name="Science">
        <title>Ancient hybridizations among the ancestral genomes of bread wheat.</title>
        <authorList>
            <consortium name="International Wheat Genome Sequencing Consortium,"/>
            <person name="Marcussen T."/>
            <person name="Sandve S.R."/>
            <person name="Heier L."/>
            <person name="Spannagl M."/>
            <person name="Pfeifer M."/>
            <person name="Jakobsen K.S."/>
            <person name="Wulff B.B."/>
            <person name="Steuernagel B."/>
            <person name="Mayer K.F."/>
            <person name="Olsen O.A."/>
        </authorList>
    </citation>
    <scope>NUCLEOTIDE SEQUENCE [LARGE SCALE GENOMIC DNA]</scope>
    <source>
        <strain evidence="5">cv. AL8/78</strain>
    </source>
</reference>
<evidence type="ECO:0000256" key="1">
    <source>
        <dbReference type="ARBA" id="ARBA00004370"/>
    </source>
</evidence>
<dbReference type="PANTHER" id="PTHR31234:SF68">
    <property type="entry name" value="EXPRESSED PROTEIN"/>
    <property type="match status" value="1"/>
</dbReference>
<dbReference type="Gramene" id="AET4Gv20736900.1">
    <property type="protein sequence ID" value="AET4Gv20736900.1"/>
    <property type="gene ID" value="AET4Gv20736900"/>
</dbReference>
<dbReference type="PANTHER" id="PTHR31234">
    <property type="entry name" value="LATE EMBRYOGENESIS ABUNDANT (LEA) HYDROXYPROLINE-RICH GLYCOPROTEIN FAMILY"/>
    <property type="match status" value="1"/>
</dbReference>
<evidence type="ECO:0000313" key="4">
    <source>
        <dbReference type="EnsemblPlants" id="AET4Gv20736900.1"/>
    </source>
</evidence>
<reference evidence="5" key="2">
    <citation type="journal article" date="2017" name="Nat. Plants">
        <title>The Aegilops tauschii genome reveals multiple impacts of transposons.</title>
        <authorList>
            <person name="Zhao G."/>
            <person name="Zou C."/>
            <person name="Li K."/>
            <person name="Wang K."/>
            <person name="Li T."/>
            <person name="Gao L."/>
            <person name="Zhang X."/>
            <person name="Wang H."/>
            <person name="Yang Z."/>
            <person name="Liu X."/>
            <person name="Jiang W."/>
            <person name="Mao L."/>
            <person name="Kong X."/>
            <person name="Jiao Y."/>
            <person name="Jia J."/>
        </authorList>
    </citation>
    <scope>NUCLEOTIDE SEQUENCE [LARGE SCALE GENOMIC DNA]</scope>
    <source>
        <strain evidence="5">cv. AL8/78</strain>
    </source>
</reference>
<keyword evidence="3" id="KW-1133">Transmembrane helix</keyword>
<dbReference type="EnsemblPlants" id="AET4Gv20736900.1">
    <property type="protein sequence ID" value="AET4Gv20736900.1"/>
    <property type="gene ID" value="AET4Gv20736900"/>
</dbReference>
<dbReference type="AlphaFoldDB" id="A0A453IZA0"/>
<keyword evidence="3" id="KW-0812">Transmembrane</keyword>
<organism evidence="4 5">
    <name type="scientific">Aegilops tauschii subsp. strangulata</name>
    <name type="common">Goatgrass</name>
    <dbReference type="NCBI Taxonomy" id="200361"/>
    <lineage>
        <taxon>Eukaryota</taxon>
        <taxon>Viridiplantae</taxon>
        <taxon>Streptophyta</taxon>
        <taxon>Embryophyta</taxon>
        <taxon>Tracheophyta</taxon>
        <taxon>Spermatophyta</taxon>
        <taxon>Magnoliopsida</taxon>
        <taxon>Liliopsida</taxon>
        <taxon>Poales</taxon>
        <taxon>Poaceae</taxon>
        <taxon>BOP clade</taxon>
        <taxon>Pooideae</taxon>
        <taxon>Triticodae</taxon>
        <taxon>Triticeae</taxon>
        <taxon>Triticinae</taxon>
        <taxon>Aegilops</taxon>
    </lineage>
</organism>
<evidence type="ECO:0000313" key="5">
    <source>
        <dbReference type="Proteomes" id="UP000015105"/>
    </source>
</evidence>
<dbReference type="GO" id="GO:0098542">
    <property type="term" value="P:defense response to other organism"/>
    <property type="evidence" value="ECO:0007669"/>
    <property type="project" value="InterPro"/>
</dbReference>
<proteinExistence type="predicted"/>